<keyword evidence="5 6" id="KW-0472">Membrane</keyword>
<feature type="transmembrane region" description="Helical" evidence="6">
    <location>
        <begin position="59"/>
        <end position="79"/>
    </location>
</feature>
<evidence type="ECO:0000256" key="2">
    <source>
        <dbReference type="ARBA" id="ARBA00009160"/>
    </source>
</evidence>
<comment type="caution">
    <text evidence="7">The sequence shown here is derived from an EMBL/GenBank/DDBJ whole genome shotgun (WGS) entry which is preliminary data.</text>
</comment>
<evidence type="ECO:0000256" key="6">
    <source>
        <dbReference type="SAM" id="Phobius"/>
    </source>
</evidence>
<evidence type="ECO:0000256" key="3">
    <source>
        <dbReference type="ARBA" id="ARBA00022692"/>
    </source>
</evidence>
<dbReference type="AlphaFoldDB" id="F9WG25"/>
<evidence type="ECO:0000313" key="8">
    <source>
        <dbReference type="Proteomes" id="UP000000702"/>
    </source>
</evidence>
<accession>F9WG25</accession>
<dbReference type="PANTHER" id="PTHR21346">
    <property type="entry name" value="FUN14 DOMAIN CONTAINING"/>
    <property type="match status" value="1"/>
</dbReference>
<evidence type="ECO:0000256" key="4">
    <source>
        <dbReference type="ARBA" id="ARBA00022989"/>
    </source>
</evidence>
<dbReference type="Pfam" id="PF04930">
    <property type="entry name" value="FUN14"/>
    <property type="match status" value="1"/>
</dbReference>
<name>F9WG25_TRYCI</name>
<sequence>MSVRSKREDNNSPERKEKGEDDFIHKLPAFYPRLSKEIGMSSILGAAVGVTSKRLTSDALYGTGLAIIILQFLNFFGYIQVNWKKMESDAVKVIDKDDDCLKRVDVNTFFQRFICFVGKGVGDISGFMAGFYVGARYLA</sequence>
<dbReference type="PANTHER" id="PTHR21346:SF10">
    <property type="entry name" value="TRANSMEMBRANE PROTEIN"/>
    <property type="match status" value="1"/>
</dbReference>
<dbReference type="EMBL" id="CAEQ01002222">
    <property type="protein sequence ID" value="CCD16255.1"/>
    <property type="molecule type" value="Genomic_DNA"/>
</dbReference>
<evidence type="ECO:0008006" key="9">
    <source>
        <dbReference type="Google" id="ProtNLM"/>
    </source>
</evidence>
<proteinExistence type="inferred from homology"/>
<comment type="subcellular location">
    <subcellularLocation>
        <location evidence="1">Membrane</location>
    </subcellularLocation>
</comment>
<dbReference type="GO" id="GO:0016020">
    <property type="term" value="C:membrane"/>
    <property type="evidence" value="ECO:0007669"/>
    <property type="project" value="UniProtKB-SubCell"/>
</dbReference>
<dbReference type="InterPro" id="IPR007014">
    <property type="entry name" value="FUN14"/>
</dbReference>
<keyword evidence="3 6" id="KW-0812">Transmembrane</keyword>
<evidence type="ECO:0000256" key="5">
    <source>
        <dbReference type="ARBA" id="ARBA00023136"/>
    </source>
</evidence>
<keyword evidence="4 6" id="KW-1133">Transmembrane helix</keyword>
<keyword evidence="8" id="KW-1185">Reference proteome</keyword>
<dbReference type="Proteomes" id="UP000000702">
    <property type="component" value="Unassembled WGS sequence"/>
</dbReference>
<protein>
    <recommendedName>
        <fullName evidence="9">FUN14 family</fullName>
    </recommendedName>
</protein>
<evidence type="ECO:0000256" key="1">
    <source>
        <dbReference type="ARBA" id="ARBA00004370"/>
    </source>
</evidence>
<organism evidence="7 8">
    <name type="scientific">Trypanosoma congolense (strain IL3000)</name>
    <dbReference type="NCBI Taxonomy" id="1068625"/>
    <lineage>
        <taxon>Eukaryota</taxon>
        <taxon>Discoba</taxon>
        <taxon>Euglenozoa</taxon>
        <taxon>Kinetoplastea</taxon>
        <taxon>Metakinetoplastina</taxon>
        <taxon>Trypanosomatida</taxon>
        <taxon>Trypanosomatidae</taxon>
        <taxon>Trypanosoma</taxon>
        <taxon>Nannomonas</taxon>
    </lineage>
</organism>
<evidence type="ECO:0000313" key="7">
    <source>
        <dbReference type="EMBL" id="CCD16255.1"/>
    </source>
</evidence>
<gene>
    <name evidence="7" type="ORF">TCIL3000_0_12030</name>
</gene>
<reference evidence="8" key="1">
    <citation type="submission" date="2011-07" db="EMBL/GenBank/DDBJ databases">
        <title>Divergent evolution of antigenic variation in African trypanosomes.</title>
        <authorList>
            <person name="Jackson A.P."/>
            <person name="Berry A."/>
            <person name="Allison H.C."/>
            <person name="Burton P."/>
            <person name="Anderson J."/>
            <person name="Aslett M."/>
            <person name="Brown R."/>
            <person name="Corton N."/>
            <person name="Harris D."/>
            <person name="Hauser H."/>
            <person name="Gamble J."/>
            <person name="Gilderthorp R."/>
            <person name="McQuillan J."/>
            <person name="Quail M.A."/>
            <person name="Sanders M."/>
            <person name="Van Tonder A."/>
            <person name="Ginger M.L."/>
            <person name="Donelson J.E."/>
            <person name="Field M.C."/>
            <person name="Barry J.D."/>
            <person name="Berriman M."/>
            <person name="Hertz-Fowler C."/>
        </authorList>
    </citation>
    <scope>NUCLEOTIDE SEQUENCE [LARGE SCALE GENOMIC DNA]</scope>
    <source>
        <strain evidence="8">IL3000</strain>
    </source>
</reference>
<dbReference type="OMA" id="YIQVNWK"/>
<reference evidence="7 8" key="2">
    <citation type="journal article" date="2012" name="Proc. Natl. Acad. Sci. U.S.A.">
        <title>Antigenic diversity is generated by distinct evolutionary mechanisms in African trypanosome species.</title>
        <authorList>
            <person name="Jackson A.P."/>
            <person name="Berry A."/>
            <person name="Aslett M."/>
            <person name="Allison H.C."/>
            <person name="Burton P."/>
            <person name="Vavrova-Anderson J."/>
            <person name="Brown R."/>
            <person name="Browne H."/>
            <person name="Corton N."/>
            <person name="Hauser H."/>
            <person name="Gamble J."/>
            <person name="Gilderthorp R."/>
            <person name="Marcello L."/>
            <person name="McQuillan J."/>
            <person name="Otto T.D."/>
            <person name="Quail M.A."/>
            <person name="Sanders M.J."/>
            <person name="van Tonder A."/>
            <person name="Ginger M.L."/>
            <person name="Field M.C."/>
            <person name="Barry J.D."/>
            <person name="Hertz-Fowler C."/>
            <person name="Berriman M."/>
        </authorList>
    </citation>
    <scope>NUCLEOTIDE SEQUENCE [LARGE SCALE GENOMIC DNA]</scope>
    <source>
        <strain evidence="7 8">IL3000</strain>
    </source>
</reference>
<comment type="similarity">
    <text evidence="2">Belongs to the FUN14 family.</text>
</comment>